<evidence type="ECO:0000313" key="9">
    <source>
        <dbReference type="EMBL" id="VAW48696.1"/>
    </source>
</evidence>
<dbReference type="InterPro" id="IPR013216">
    <property type="entry name" value="Methyltransf_11"/>
</dbReference>
<accession>A0A3B0WWH1</accession>
<dbReference type="InterPro" id="IPR029063">
    <property type="entry name" value="SAM-dependent_MTases_sf"/>
</dbReference>
<dbReference type="InterPro" id="IPR050602">
    <property type="entry name" value="Malonyl-ACP_OMT"/>
</dbReference>
<comment type="pathway">
    <text evidence="2">Cofactor biosynthesis; biotin biosynthesis.</text>
</comment>
<evidence type="ECO:0000256" key="2">
    <source>
        <dbReference type="ARBA" id="ARBA00004746"/>
    </source>
</evidence>
<feature type="domain" description="Methyltransferase type 11" evidence="8">
    <location>
        <begin position="57"/>
        <end position="173"/>
    </location>
</feature>
<keyword evidence="6" id="KW-0949">S-adenosyl-L-methionine</keyword>
<evidence type="ECO:0000259" key="8">
    <source>
        <dbReference type="Pfam" id="PF08241"/>
    </source>
</evidence>
<dbReference type="PANTHER" id="PTHR13090">
    <property type="entry name" value="ARGININE-HYDROXYLASE NDUFAF5, MITOCHONDRIAL"/>
    <property type="match status" value="1"/>
</dbReference>
<dbReference type="NCBIfam" id="TIGR02072">
    <property type="entry name" value="BioC"/>
    <property type="match status" value="1"/>
</dbReference>
<evidence type="ECO:0000256" key="1">
    <source>
        <dbReference type="ARBA" id="ARBA00000852"/>
    </source>
</evidence>
<dbReference type="UniPathway" id="UPA00078"/>
<dbReference type="SUPFAM" id="SSF53335">
    <property type="entry name" value="S-adenosyl-L-methionine-dependent methyltransferases"/>
    <property type="match status" value="1"/>
</dbReference>
<dbReference type="HAMAP" id="MF_00835">
    <property type="entry name" value="BioC"/>
    <property type="match status" value="1"/>
</dbReference>
<proteinExistence type="inferred from homology"/>
<dbReference type="Pfam" id="PF08241">
    <property type="entry name" value="Methyltransf_11"/>
    <property type="match status" value="1"/>
</dbReference>
<dbReference type="InterPro" id="IPR011814">
    <property type="entry name" value="BioC"/>
</dbReference>
<reference evidence="9" key="1">
    <citation type="submission" date="2018-06" db="EMBL/GenBank/DDBJ databases">
        <authorList>
            <person name="Zhirakovskaya E."/>
        </authorList>
    </citation>
    <scope>NUCLEOTIDE SEQUENCE</scope>
</reference>
<evidence type="ECO:0000256" key="5">
    <source>
        <dbReference type="ARBA" id="ARBA00022679"/>
    </source>
</evidence>
<dbReference type="AlphaFoldDB" id="A0A3B0WWH1"/>
<evidence type="ECO:0000256" key="3">
    <source>
        <dbReference type="ARBA" id="ARBA00012327"/>
    </source>
</evidence>
<name>A0A3B0WWH1_9ZZZZ</name>
<dbReference type="EMBL" id="UOFB01000282">
    <property type="protein sequence ID" value="VAW48696.1"/>
    <property type="molecule type" value="Genomic_DNA"/>
</dbReference>
<dbReference type="EC" id="2.1.1.197" evidence="3"/>
<organism evidence="9">
    <name type="scientific">hydrothermal vent metagenome</name>
    <dbReference type="NCBI Taxonomy" id="652676"/>
    <lineage>
        <taxon>unclassified sequences</taxon>
        <taxon>metagenomes</taxon>
        <taxon>ecological metagenomes</taxon>
    </lineage>
</organism>
<evidence type="ECO:0000256" key="7">
    <source>
        <dbReference type="ARBA" id="ARBA00022756"/>
    </source>
</evidence>
<protein>
    <recommendedName>
        <fullName evidence="3">malonyl-[acyl-carrier protein] O-methyltransferase</fullName>
        <ecNumber evidence="3">2.1.1.197</ecNumber>
    </recommendedName>
</protein>
<comment type="catalytic activity">
    <reaction evidence="1">
        <text>malonyl-[ACP] + S-adenosyl-L-methionine = malonyl-[ACP] methyl ester + S-adenosyl-L-homocysteine</text>
        <dbReference type="Rhea" id="RHEA:17105"/>
        <dbReference type="Rhea" id="RHEA-COMP:9623"/>
        <dbReference type="Rhea" id="RHEA-COMP:9954"/>
        <dbReference type="ChEBI" id="CHEBI:57856"/>
        <dbReference type="ChEBI" id="CHEBI:59789"/>
        <dbReference type="ChEBI" id="CHEBI:78449"/>
        <dbReference type="ChEBI" id="CHEBI:78845"/>
        <dbReference type="EC" id="2.1.1.197"/>
    </reaction>
</comment>
<evidence type="ECO:0000256" key="4">
    <source>
        <dbReference type="ARBA" id="ARBA00022603"/>
    </source>
</evidence>
<dbReference type="GO" id="GO:0009102">
    <property type="term" value="P:biotin biosynthetic process"/>
    <property type="evidence" value="ECO:0007669"/>
    <property type="project" value="UniProtKB-UniPathway"/>
</dbReference>
<keyword evidence="7" id="KW-0093">Biotin biosynthesis</keyword>
<dbReference type="CDD" id="cd02440">
    <property type="entry name" value="AdoMet_MTases"/>
    <property type="match status" value="1"/>
</dbReference>
<dbReference type="GO" id="GO:0032259">
    <property type="term" value="P:methylation"/>
    <property type="evidence" value="ECO:0007669"/>
    <property type="project" value="UniProtKB-KW"/>
</dbReference>
<keyword evidence="5 9" id="KW-0808">Transferase</keyword>
<gene>
    <name evidence="9" type="ORF">MNBD_GAMMA04-1795</name>
</gene>
<keyword evidence="4 9" id="KW-0489">Methyltransferase</keyword>
<dbReference type="GO" id="GO:0010340">
    <property type="term" value="F:carboxyl-O-methyltransferase activity"/>
    <property type="evidence" value="ECO:0007669"/>
    <property type="project" value="InterPro"/>
</dbReference>
<dbReference type="GO" id="GO:0008757">
    <property type="term" value="F:S-adenosylmethionine-dependent methyltransferase activity"/>
    <property type="evidence" value="ECO:0007669"/>
    <property type="project" value="InterPro"/>
</dbReference>
<evidence type="ECO:0000256" key="6">
    <source>
        <dbReference type="ARBA" id="ARBA00022691"/>
    </source>
</evidence>
<dbReference type="Gene3D" id="3.40.50.150">
    <property type="entry name" value="Vaccinia Virus protein VP39"/>
    <property type="match status" value="1"/>
</dbReference>
<dbReference type="GO" id="GO:0102130">
    <property type="term" value="F:malonyl-CoA methyltransferase activity"/>
    <property type="evidence" value="ECO:0007669"/>
    <property type="project" value="UniProtKB-EC"/>
</dbReference>
<dbReference type="PANTHER" id="PTHR13090:SF1">
    <property type="entry name" value="ARGININE-HYDROXYLASE NDUFAF5, MITOCHONDRIAL"/>
    <property type="match status" value="1"/>
</dbReference>
<sequence length="328" mass="36766">MTEPNAPALAKMNRQHIKQHFSQAAPSYDDAAVLQKTVAERLDERLDLTTITPQTILDIGAGTGLLTEKLIARYPDAHIVAIDLSFSMLQQAQPRLKTARFPQLGNTLNKAIGSTLSQKTAATAINADAYQLPFANQSVDLITSNLMVQWCDDLDRVFQEFRRVLRPEGLLMFTTFGPDTLKELRQAWQVADPKQEHVNQFIDMHDIGDALIRAGFGQPVMDMELFTLTYDQPIGVLKDLKAIGATHANQNRTKGLMGKNCFQTMLNAYETHRKETKIPATYEVVHGHAWAVPEQFKGSNRNKAGQFEMSLETFSKQTKTRKNTVPQP</sequence>